<sequence length="105" mass="11605">MRNYTCCSCGKLNNALGIVPVRLSLSISLDPRKTHKVFRDINVENHPGAGMVSYLQFRQVSSVTLPLEQEIPSQEVQGSVDPIQVKDHKSCELGLSGRDASIWIP</sequence>
<protein>
    <submittedName>
        <fullName evidence="1">Uncharacterized protein</fullName>
    </submittedName>
</protein>
<dbReference type="EMBL" id="RWGY01000009">
    <property type="protein sequence ID" value="TVU36613.1"/>
    <property type="molecule type" value="Genomic_DNA"/>
</dbReference>
<dbReference type="Gramene" id="TVU36613">
    <property type="protein sequence ID" value="TVU36613"/>
    <property type="gene ID" value="EJB05_18552"/>
</dbReference>
<comment type="caution">
    <text evidence="1">The sequence shown here is derived from an EMBL/GenBank/DDBJ whole genome shotgun (WGS) entry which is preliminary data.</text>
</comment>
<dbReference type="Proteomes" id="UP000324897">
    <property type="component" value="Unassembled WGS sequence"/>
</dbReference>
<name>A0A5J9VKF3_9POAL</name>
<reference evidence="1 2" key="1">
    <citation type="journal article" date="2019" name="Sci. Rep.">
        <title>A high-quality genome of Eragrostis curvula grass provides insights into Poaceae evolution and supports new strategies to enhance forage quality.</title>
        <authorList>
            <person name="Carballo J."/>
            <person name="Santos B.A.C.M."/>
            <person name="Zappacosta D."/>
            <person name="Garbus I."/>
            <person name="Selva J.P."/>
            <person name="Gallo C.A."/>
            <person name="Diaz A."/>
            <person name="Albertini E."/>
            <person name="Caccamo M."/>
            <person name="Echenique V."/>
        </authorList>
    </citation>
    <scope>NUCLEOTIDE SEQUENCE [LARGE SCALE GENOMIC DNA]</scope>
    <source>
        <strain evidence="2">cv. Victoria</strain>
        <tissue evidence="1">Leaf</tissue>
    </source>
</reference>
<proteinExistence type="predicted"/>
<feature type="non-terminal residue" evidence="1">
    <location>
        <position position="1"/>
    </location>
</feature>
<evidence type="ECO:0000313" key="2">
    <source>
        <dbReference type="Proteomes" id="UP000324897"/>
    </source>
</evidence>
<dbReference type="AlphaFoldDB" id="A0A5J9VKF3"/>
<organism evidence="1 2">
    <name type="scientific">Eragrostis curvula</name>
    <name type="common">weeping love grass</name>
    <dbReference type="NCBI Taxonomy" id="38414"/>
    <lineage>
        <taxon>Eukaryota</taxon>
        <taxon>Viridiplantae</taxon>
        <taxon>Streptophyta</taxon>
        <taxon>Embryophyta</taxon>
        <taxon>Tracheophyta</taxon>
        <taxon>Spermatophyta</taxon>
        <taxon>Magnoliopsida</taxon>
        <taxon>Liliopsida</taxon>
        <taxon>Poales</taxon>
        <taxon>Poaceae</taxon>
        <taxon>PACMAD clade</taxon>
        <taxon>Chloridoideae</taxon>
        <taxon>Eragrostideae</taxon>
        <taxon>Eragrostidinae</taxon>
        <taxon>Eragrostis</taxon>
    </lineage>
</organism>
<gene>
    <name evidence="1" type="ORF">EJB05_18552</name>
</gene>
<accession>A0A5J9VKF3</accession>
<evidence type="ECO:0000313" key="1">
    <source>
        <dbReference type="EMBL" id="TVU36613.1"/>
    </source>
</evidence>
<keyword evidence="2" id="KW-1185">Reference proteome</keyword>